<dbReference type="Proteomes" id="UP000001366">
    <property type="component" value="Chromosome"/>
</dbReference>
<reference evidence="1 2" key="1">
    <citation type="journal article" date="2009" name="J. Bacteriol.">
        <title>Complete and draft genome sequences of six members of the Aquificales.</title>
        <authorList>
            <person name="Reysenbach A.L."/>
            <person name="Hamamura N."/>
            <person name="Podar M."/>
            <person name="Griffiths E."/>
            <person name="Ferreira S."/>
            <person name="Hochstein R."/>
            <person name="Heidelberg J."/>
            <person name="Johnson J."/>
            <person name="Mead D."/>
            <person name="Pohorille A."/>
            <person name="Sarmiento M."/>
            <person name="Schweighofer K."/>
            <person name="Seshadri R."/>
            <person name="Voytek M.A."/>
        </authorList>
    </citation>
    <scope>NUCLEOTIDE SEQUENCE [LARGE SCALE GENOMIC DNA]</scope>
    <source>
        <strain evidence="2">DSM 14350 / EX-H1</strain>
    </source>
</reference>
<dbReference type="InterPro" id="IPR036116">
    <property type="entry name" value="FN3_sf"/>
</dbReference>
<name>C0QU41_PERMH</name>
<dbReference type="STRING" id="123214.PERMA_0415"/>
<dbReference type="eggNOG" id="COG4733">
    <property type="taxonomic scope" value="Bacteria"/>
</dbReference>
<dbReference type="SUPFAM" id="SSF49265">
    <property type="entry name" value="Fibronectin type III"/>
    <property type="match status" value="1"/>
</dbReference>
<dbReference type="PaxDb" id="123214-PERMA_0415"/>
<dbReference type="AlphaFoldDB" id="C0QU41"/>
<dbReference type="HOGENOM" id="CLU_902335_0_0_0"/>
<dbReference type="Gene3D" id="2.60.40.10">
    <property type="entry name" value="Immunoglobulins"/>
    <property type="match status" value="2"/>
</dbReference>
<accession>C0QU41</accession>
<dbReference type="CDD" id="cd00063">
    <property type="entry name" value="FN3"/>
    <property type="match status" value="1"/>
</dbReference>
<sequence>MILSCGLKSSPLPPLSDRPTPVYGLNVKQQGDRFVIYWRYDGVYEDGRKMGKFHFDVFTLDGKINRKVERYGKIYWTYYRIKSFDREYCFKIRVFNGKKYSKFSRYVCKYPEKIFPDRIYDLKIQMKEGSLTLTWFSEENRFKIYRSNSEIIPPVEYAELKNKNSFTDTKLIYGKKYCYYVTAYNGKVEGNPSETVCMLYRDIFPPDPPKNPEIIKKGEDYIIIWTESSSKDVAGYLIYKNGKPLLKTPVKTYFFIDKSFKKGDKYEIIAVDKAGNRSKPVYLITE</sequence>
<dbReference type="InterPro" id="IPR003961">
    <property type="entry name" value="FN3_dom"/>
</dbReference>
<evidence type="ECO:0000313" key="1">
    <source>
        <dbReference type="EMBL" id="ACO03987.1"/>
    </source>
</evidence>
<keyword evidence="2" id="KW-1185">Reference proteome</keyword>
<protein>
    <submittedName>
        <fullName evidence="1">Fibronectin type III domain protein</fullName>
    </submittedName>
</protein>
<dbReference type="InterPro" id="IPR013783">
    <property type="entry name" value="Ig-like_fold"/>
</dbReference>
<dbReference type="KEGG" id="pmx:PERMA_0415"/>
<gene>
    <name evidence="1" type="ordered locus">PERMA_0415</name>
</gene>
<dbReference type="EMBL" id="CP001230">
    <property type="protein sequence ID" value="ACO03987.1"/>
    <property type="molecule type" value="Genomic_DNA"/>
</dbReference>
<proteinExistence type="predicted"/>
<organism evidence="1 2">
    <name type="scientific">Persephonella marina (strain DSM 14350 / EX-H1)</name>
    <dbReference type="NCBI Taxonomy" id="123214"/>
    <lineage>
        <taxon>Bacteria</taxon>
        <taxon>Pseudomonadati</taxon>
        <taxon>Aquificota</taxon>
        <taxon>Aquificia</taxon>
        <taxon>Aquificales</taxon>
        <taxon>Hydrogenothermaceae</taxon>
        <taxon>Persephonella</taxon>
    </lineage>
</organism>
<evidence type="ECO:0000313" key="2">
    <source>
        <dbReference type="Proteomes" id="UP000001366"/>
    </source>
</evidence>